<protein>
    <submittedName>
        <fullName evidence="9">Serine/threonine-protein kinase brsk1</fullName>
    </submittedName>
</protein>
<evidence type="ECO:0000259" key="8">
    <source>
        <dbReference type="PROSITE" id="PS50011"/>
    </source>
</evidence>
<keyword evidence="10" id="KW-1185">Reference proteome</keyword>
<evidence type="ECO:0000256" key="2">
    <source>
        <dbReference type="ARBA" id="ARBA00022679"/>
    </source>
</evidence>
<dbReference type="InterPro" id="IPR017441">
    <property type="entry name" value="Protein_kinase_ATP_BS"/>
</dbReference>
<dbReference type="PROSITE" id="PS00107">
    <property type="entry name" value="PROTEIN_KINASE_ATP"/>
    <property type="match status" value="1"/>
</dbReference>
<dbReference type="InterPro" id="IPR008271">
    <property type="entry name" value="Ser/Thr_kinase_AS"/>
</dbReference>
<keyword evidence="3 6" id="KW-0547">Nucleotide-binding</keyword>
<gene>
    <name evidence="9" type="ORF">M9Y10_022509</name>
</gene>
<accession>A0ABR2KUF7</accession>
<evidence type="ECO:0000313" key="9">
    <source>
        <dbReference type="EMBL" id="KAK8894077.1"/>
    </source>
</evidence>
<proteinExistence type="inferred from homology"/>
<evidence type="ECO:0000256" key="4">
    <source>
        <dbReference type="ARBA" id="ARBA00022777"/>
    </source>
</evidence>
<name>A0ABR2KUF7_9EUKA</name>
<keyword evidence="2" id="KW-0808">Transferase</keyword>
<comment type="similarity">
    <text evidence="7">Belongs to the protein kinase superfamily.</text>
</comment>
<keyword evidence="4 9" id="KW-0418">Kinase</keyword>
<evidence type="ECO:0000256" key="7">
    <source>
        <dbReference type="RuleBase" id="RU000304"/>
    </source>
</evidence>
<feature type="binding site" evidence="6">
    <location>
        <position position="45"/>
    </location>
    <ligand>
        <name>ATP</name>
        <dbReference type="ChEBI" id="CHEBI:30616"/>
    </ligand>
</feature>
<evidence type="ECO:0000256" key="6">
    <source>
        <dbReference type="PROSITE-ProRule" id="PRU10141"/>
    </source>
</evidence>
<reference evidence="9 10" key="1">
    <citation type="submission" date="2024-04" db="EMBL/GenBank/DDBJ databases">
        <title>Tritrichomonas musculus Genome.</title>
        <authorList>
            <person name="Alves-Ferreira E."/>
            <person name="Grigg M."/>
            <person name="Lorenzi H."/>
            <person name="Galac M."/>
        </authorList>
    </citation>
    <scope>NUCLEOTIDE SEQUENCE [LARGE SCALE GENOMIC DNA]</scope>
    <source>
        <strain evidence="9 10">EAF2021</strain>
    </source>
</reference>
<dbReference type="PROSITE" id="PS00108">
    <property type="entry name" value="PROTEIN_KINASE_ST"/>
    <property type="match status" value="1"/>
</dbReference>
<dbReference type="InterPro" id="IPR000719">
    <property type="entry name" value="Prot_kinase_dom"/>
</dbReference>
<dbReference type="SUPFAM" id="SSF56112">
    <property type="entry name" value="Protein kinase-like (PK-like)"/>
    <property type="match status" value="1"/>
</dbReference>
<dbReference type="InterPro" id="IPR011009">
    <property type="entry name" value="Kinase-like_dom_sf"/>
</dbReference>
<evidence type="ECO:0000256" key="3">
    <source>
        <dbReference type="ARBA" id="ARBA00022741"/>
    </source>
</evidence>
<dbReference type="EMBL" id="JAPFFF010000003">
    <property type="protein sequence ID" value="KAK8894077.1"/>
    <property type="molecule type" value="Genomic_DNA"/>
</dbReference>
<dbReference type="SMART" id="SM00220">
    <property type="entry name" value="S_TKc"/>
    <property type="match status" value="1"/>
</dbReference>
<dbReference type="PROSITE" id="PS50011">
    <property type="entry name" value="PROTEIN_KINASE_DOM"/>
    <property type="match status" value="1"/>
</dbReference>
<dbReference type="PANTHER" id="PTHR24346">
    <property type="entry name" value="MAP/MICROTUBULE AFFINITY-REGULATING KINASE"/>
    <property type="match status" value="1"/>
</dbReference>
<evidence type="ECO:0000313" key="10">
    <source>
        <dbReference type="Proteomes" id="UP001470230"/>
    </source>
</evidence>
<dbReference type="PANTHER" id="PTHR24346:SF82">
    <property type="entry name" value="KP78A-RELATED"/>
    <property type="match status" value="1"/>
</dbReference>
<evidence type="ECO:0000256" key="1">
    <source>
        <dbReference type="ARBA" id="ARBA00022527"/>
    </source>
</evidence>
<keyword evidence="1 7" id="KW-0723">Serine/threonine-protein kinase</keyword>
<evidence type="ECO:0000256" key="5">
    <source>
        <dbReference type="ARBA" id="ARBA00022840"/>
    </source>
</evidence>
<feature type="domain" description="Protein kinase" evidence="8">
    <location>
        <begin position="12"/>
        <end position="263"/>
    </location>
</feature>
<keyword evidence="5 6" id="KW-0067">ATP-binding</keyword>
<sequence>MTQMSTTRIGDYNLMKTLGTGTTGKVKLAQNVNTGQFVAIKIIKKANFIQKPNLEAKIHREIALMKLLDHPHILKLIDVLEGPRHLHLVLEYAENGELFDYLVRAQSLREDIALDIFRQLIYGLDYLHSHSICHRDLKPENILLDSNGHIKIADFGFARWMKEKIAETSCGSPHYAAPEVIRGHPYDGCAADIWSAGVILFALLAGYLPFDDPSIRNLLAKVKRGHFTMPDFHPDIKDLIQKMMTVDAAQRIKMNEIKEHPAFRFGLPPPYIVPTPIPFPDFACPMDISLVNDDVRNSLMKIGISQEEIEESMLASDTNPVKVFVMLLTRQIQLNELPWDKAEKSMNVPIPDEISVSNDDDSFGSGVVNQSNLYGRKKPIADISSPDGFSLAHRVNWFNVEPSNRIQYDINESFGPIIIPLAQLMNELEQIILNNNYVFFHPNDLQLLGKNDKETYIIIDAVFSTPESITINLQMKNPTQEESESICSAIAALASLIL</sequence>
<dbReference type="Gene3D" id="1.10.510.10">
    <property type="entry name" value="Transferase(Phosphotransferase) domain 1"/>
    <property type="match status" value="1"/>
</dbReference>
<dbReference type="Proteomes" id="UP001470230">
    <property type="component" value="Unassembled WGS sequence"/>
</dbReference>
<dbReference type="GO" id="GO:0016301">
    <property type="term" value="F:kinase activity"/>
    <property type="evidence" value="ECO:0007669"/>
    <property type="project" value="UniProtKB-KW"/>
</dbReference>
<comment type="caution">
    <text evidence="9">The sequence shown here is derived from an EMBL/GenBank/DDBJ whole genome shotgun (WGS) entry which is preliminary data.</text>
</comment>
<organism evidence="9 10">
    <name type="scientific">Tritrichomonas musculus</name>
    <dbReference type="NCBI Taxonomy" id="1915356"/>
    <lineage>
        <taxon>Eukaryota</taxon>
        <taxon>Metamonada</taxon>
        <taxon>Parabasalia</taxon>
        <taxon>Tritrichomonadida</taxon>
        <taxon>Tritrichomonadidae</taxon>
        <taxon>Tritrichomonas</taxon>
    </lineage>
</organism>
<dbReference type="Pfam" id="PF00069">
    <property type="entry name" value="Pkinase"/>
    <property type="match status" value="1"/>
</dbReference>